<organism evidence="1">
    <name type="scientific">Rhizophora mucronata</name>
    <name type="common">Asiatic mangrove</name>
    <dbReference type="NCBI Taxonomy" id="61149"/>
    <lineage>
        <taxon>Eukaryota</taxon>
        <taxon>Viridiplantae</taxon>
        <taxon>Streptophyta</taxon>
        <taxon>Embryophyta</taxon>
        <taxon>Tracheophyta</taxon>
        <taxon>Spermatophyta</taxon>
        <taxon>Magnoliopsida</taxon>
        <taxon>eudicotyledons</taxon>
        <taxon>Gunneridae</taxon>
        <taxon>Pentapetalae</taxon>
        <taxon>rosids</taxon>
        <taxon>fabids</taxon>
        <taxon>Malpighiales</taxon>
        <taxon>Rhizophoraceae</taxon>
        <taxon>Rhizophora</taxon>
    </lineage>
</organism>
<protein>
    <submittedName>
        <fullName evidence="1">Uncharacterized protein</fullName>
    </submittedName>
</protein>
<reference evidence="1" key="1">
    <citation type="submission" date="2018-02" db="EMBL/GenBank/DDBJ databases">
        <title>Rhizophora mucronata_Transcriptome.</title>
        <authorList>
            <person name="Meera S.P."/>
            <person name="Sreeshan A."/>
            <person name="Augustine A."/>
        </authorList>
    </citation>
    <scope>NUCLEOTIDE SEQUENCE</scope>
    <source>
        <tissue evidence="1">Leaf</tissue>
    </source>
</reference>
<proteinExistence type="predicted"/>
<name>A0A2P2QFT2_RHIMU</name>
<accession>A0A2P2QFT2</accession>
<sequence>MFGKNVKGKENE</sequence>
<dbReference type="EMBL" id="GGEC01085379">
    <property type="protein sequence ID" value="MBX65863.1"/>
    <property type="molecule type" value="Transcribed_RNA"/>
</dbReference>
<evidence type="ECO:0000313" key="1">
    <source>
        <dbReference type="EMBL" id="MBX65863.1"/>
    </source>
</evidence>